<dbReference type="Proteomes" id="UP001307889">
    <property type="component" value="Chromosome 1"/>
</dbReference>
<dbReference type="PANTHER" id="PTHR12480">
    <property type="entry name" value="ARGININE DEMETHYLASE AND LYSYL-HYDROXYLASE JMJD"/>
    <property type="match status" value="1"/>
</dbReference>
<dbReference type="SMART" id="SM00558">
    <property type="entry name" value="JmjC"/>
    <property type="match status" value="1"/>
</dbReference>
<dbReference type="InterPro" id="IPR041667">
    <property type="entry name" value="Cupin_8"/>
</dbReference>
<dbReference type="InterPro" id="IPR003347">
    <property type="entry name" value="JmjC_dom"/>
</dbReference>
<comment type="similarity">
    <text evidence="1">Belongs to the JMJD6 family.</text>
</comment>
<dbReference type="SUPFAM" id="SSF51197">
    <property type="entry name" value="Clavaminate synthase-like"/>
    <property type="match status" value="1"/>
</dbReference>
<evidence type="ECO:0000256" key="2">
    <source>
        <dbReference type="ARBA" id="ARBA00047762"/>
    </source>
</evidence>
<evidence type="ECO:0000313" key="5">
    <source>
        <dbReference type="EMBL" id="BES89517.1"/>
    </source>
</evidence>
<evidence type="ECO:0000256" key="3">
    <source>
        <dbReference type="ARBA" id="ARBA00082904"/>
    </source>
</evidence>
<dbReference type="InterPro" id="IPR050910">
    <property type="entry name" value="JMJD6_ArgDemeth/LysHydrox"/>
</dbReference>
<name>A0ABN7AB39_9HEMI</name>
<reference evidence="5 6" key="1">
    <citation type="submission" date="2023-09" db="EMBL/GenBank/DDBJ databases">
        <title>Nesidiocoris tenuis whole genome shotgun sequence.</title>
        <authorList>
            <person name="Shibata T."/>
            <person name="Shimoda M."/>
            <person name="Kobayashi T."/>
            <person name="Uehara T."/>
        </authorList>
    </citation>
    <scope>NUCLEOTIDE SEQUENCE [LARGE SCALE GENOMIC DNA]</scope>
    <source>
        <strain evidence="5 6">Japan</strain>
    </source>
</reference>
<dbReference type="PROSITE" id="PS51184">
    <property type="entry name" value="JMJC"/>
    <property type="match status" value="1"/>
</dbReference>
<dbReference type="EMBL" id="AP028909">
    <property type="protein sequence ID" value="BES89517.1"/>
    <property type="molecule type" value="Genomic_DNA"/>
</dbReference>
<evidence type="ECO:0000256" key="1">
    <source>
        <dbReference type="ARBA" id="ARBA00038068"/>
    </source>
</evidence>
<sequence length="404" mass="47256">MSETLELDLSDVEETHQSLETERFVQLDGQQLSYQHFFREYLRPNRPCLLKNVTQDWVAQKRWVKDGKPNFSYLKEKYGNAEVPVSDCNERYFNSQKKCTMSMADFLAYWESFIDNGYAEDDYSYYMKDWHFANEHPSEDAYRVPPFFASDWINEYLLRGEKCSNDDYRFVYMGPKGTWTPLHSDVFSSFSWSVNICGKKKWLFLPPGSENCLKDKLGNLVYDVDDKELEDSNKYPNYSANIPKTILIQDVGDAVFVPSGWHHQVWNLDDTISFNHNWINGCNVGSVLAAMNSCLVSVSMEIEDCKDMDEWDDQCQLLLKSCFGMNHKDFYDFVTYISRERLAHLKEGSRLRVNGGWLLGPNHMKFDLSQIKALLRQMLNTDVPCYQSLKNEFTLLINEIDENI</sequence>
<evidence type="ECO:0000313" key="6">
    <source>
        <dbReference type="Proteomes" id="UP001307889"/>
    </source>
</evidence>
<dbReference type="PANTHER" id="PTHR12480:SF6">
    <property type="entry name" value="2-OXOGLUTARATE AND IRON-DEPENDENT OXYGENASE JMJD4"/>
    <property type="match status" value="1"/>
</dbReference>
<evidence type="ECO:0000259" key="4">
    <source>
        <dbReference type="PROSITE" id="PS51184"/>
    </source>
</evidence>
<dbReference type="Pfam" id="PF13621">
    <property type="entry name" value="Cupin_8"/>
    <property type="match status" value="1"/>
</dbReference>
<proteinExistence type="inferred from homology"/>
<keyword evidence="6" id="KW-1185">Reference proteome</keyword>
<dbReference type="Gene3D" id="2.60.120.650">
    <property type="entry name" value="Cupin"/>
    <property type="match status" value="1"/>
</dbReference>
<protein>
    <recommendedName>
        <fullName evidence="3">Jumonji domain-containing protein 4</fullName>
    </recommendedName>
</protein>
<feature type="domain" description="JmjC" evidence="4">
    <location>
        <begin position="133"/>
        <end position="295"/>
    </location>
</feature>
<gene>
    <name evidence="5" type="ORF">NTJ_02324</name>
</gene>
<accession>A0ABN7AB39</accession>
<comment type="catalytic activity">
    <reaction evidence="2">
        <text>L-lysyl-[protein] + 2-oxoglutarate + O2 = 4-hydroxy-L-lysyl-[protein] + succinate + CO2</text>
        <dbReference type="Rhea" id="RHEA:57156"/>
        <dbReference type="Rhea" id="RHEA-COMP:9752"/>
        <dbReference type="Rhea" id="RHEA-COMP:15084"/>
        <dbReference type="ChEBI" id="CHEBI:15379"/>
        <dbReference type="ChEBI" id="CHEBI:16526"/>
        <dbReference type="ChEBI" id="CHEBI:16810"/>
        <dbReference type="ChEBI" id="CHEBI:29969"/>
        <dbReference type="ChEBI" id="CHEBI:30031"/>
        <dbReference type="ChEBI" id="CHEBI:141495"/>
    </reaction>
</comment>
<organism evidence="5 6">
    <name type="scientific">Nesidiocoris tenuis</name>
    <dbReference type="NCBI Taxonomy" id="355587"/>
    <lineage>
        <taxon>Eukaryota</taxon>
        <taxon>Metazoa</taxon>
        <taxon>Ecdysozoa</taxon>
        <taxon>Arthropoda</taxon>
        <taxon>Hexapoda</taxon>
        <taxon>Insecta</taxon>
        <taxon>Pterygota</taxon>
        <taxon>Neoptera</taxon>
        <taxon>Paraneoptera</taxon>
        <taxon>Hemiptera</taxon>
        <taxon>Heteroptera</taxon>
        <taxon>Panheteroptera</taxon>
        <taxon>Cimicomorpha</taxon>
        <taxon>Miridae</taxon>
        <taxon>Dicyphina</taxon>
        <taxon>Nesidiocoris</taxon>
    </lineage>
</organism>